<sequence length="201" mass="22503">MSRIIRVGHKEHGINLEAVPSSHLTTIPTVHTSAFSPALHHRVCEPSGSLRSSQLDIRHIQHARQQKCTQTSLEARHLLFRSVSPCLILPTGTYHVTLIRTRLFQIKRKSRRPESKPTHPCAPRPRVFGGMGLQRAGESPRAPCLTWLSEIPSAASGKPQKPSVKDMEKPIDQNGSSSWTVCTVRHMSIGFYWQPCLLLDI</sequence>
<comment type="caution">
    <text evidence="1">The sequence shown here is derived from an EMBL/GenBank/DDBJ whole genome shotgun (WGS) entry which is preliminary data.</text>
</comment>
<evidence type="ECO:0000313" key="1">
    <source>
        <dbReference type="EMBL" id="KAK0747491.1"/>
    </source>
</evidence>
<gene>
    <name evidence="1" type="ORF">B0T21DRAFT_354459</name>
</gene>
<reference evidence="1" key="1">
    <citation type="submission" date="2023-06" db="EMBL/GenBank/DDBJ databases">
        <title>Genome-scale phylogeny and comparative genomics of the fungal order Sordariales.</title>
        <authorList>
            <consortium name="Lawrence Berkeley National Laboratory"/>
            <person name="Hensen N."/>
            <person name="Bonometti L."/>
            <person name="Westerberg I."/>
            <person name="Brannstrom I.O."/>
            <person name="Guillou S."/>
            <person name="Cros-Aarteil S."/>
            <person name="Calhoun S."/>
            <person name="Haridas S."/>
            <person name="Kuo A."/>
            <person name="Mondo S."/>
            <person name="Pangilinan J."/>
            <person name="Riley R."/>
            <person name="Labutti K."/>
            <person name="Andreopoulos B."/>
            <person name="Lipzen A."/>
            <person name="Chen C."/>
            <person name="Yanf M."/>
            <person name="Daum C."/>
            <person name="Ng V."/>
            <person name="Clum A."/>
            <person name="Steindorff A."/>
            <person name="Ohm R."/>
            <person name="Martin F."/>
            <person name="Silar P."/>
            <person name="Natvig D."/>
            <person name="Lalanne C."/>
            <person name="Gautier V."/>
            <person name="Ament-Velasquez S.L."/>
            <person name="Kruys A."/>
            <person name="Hutchinson M.I."/>
            <person name="Powell A.J."/>
            <person name="Barry K."/>
            <person name="Miller A.N."/>
            <person name="Grigoriev I.V."/>
            <person name="Debuchy R."/>
            <person name="Gladieux P."/>
            <person name="Thoren M.H."/>
            <person name="Johannesson H."/>
        </authorList>
    </citation>
    <scope>NUCLEOTIDE SEQUENCE</scope>
    <source>
        <strain evidence="1">CBS 540.89</strain>
    </source>
</reference>
<name>A0AA40EXT5_9PEZI</name>
<dbReference type="EMBL" id="JAUKTV010000001">
    <property type="protein sequence ID" value="KAK0747491.1"/>
    <property type="molecule type" value="Genomic_DNA"/>
</dbReference>
<evidence type="ECO:0000313" key="2">
    <source>
        <dbReference type="Proteomes" id="UP001172159"/>
    </source>
</evidence>
<organism evidence="1 2">
    <name type="scientific">Apiosordaria backusii</name>
    <dbReference type="NCBI Taxonomy" id="314023"/>
    <lineage>
        <taxon>Eukaryota</taxon>
        <taxon>Fungi</taxon>
        <taxon>Dikarya</taxon>
        <taxon>Ascomycota</taxon>
        <taxon>Pezizomycotina</taxon>
        <taxon>Sordariomycetes</taxon>
        <taxon>Sordariomycetidae</taxon>
        <taxon>Sordariales</taxon>
        <taxon>Lasiosphaeriaceae</taxon>
        <taxon>Apiosordaria</taxon>
    </lineage>
</organism>
<dbReference type="Proteomes" id="UP001172159">
    <property type="component" value="Unassembled WGS sequence"/>
</dbReference>
<proteinExistence type="predicted"/>
<dbReference type="AlphaFoldDB" id="A0AA40EXT5"/>
<accession>A0AA40EXT5</accession>
<protein>
    <submittedName>
        <fullName evidence="1">Uncharacterized protein</fullName>
    </submittedName>
</protein>
<keyword evidence="2" id="KW-1185">Reference proteome</keyword>